<gene>
    <name evidence="3" type="ORF">PCOR1329_LOCUS57529</name>
</gene>
<comment type="caution">
    <text evidence="3">The sequence shown here is derived from an EMBL/GenBank/DDBJ whole genome shotgun (WGS) entry which is preliminary data.</text>
</comment>
<feature type="repeat" description="PPR" evidence="2">
    <location>
        <begin position="79"/>
        <end position="113"/>
    </location>
</feature>
<dbReference type="EMBL" id="CAUYUJ010017110">
    <property type="protein sequence ID" value="CAK0871857.1"/>
    <property type="molecule type" value="Genomic_DNA"/>
</dbReference>
<accession>A0ABN9VFC5</accession>
<dbReference type="Pfam" id="PF01535">
    <property type="entry name" value="PPR"/>
    <property type="match status" value="4"/>
</dbReference>
<dbReference type="Proteomes" id="UP001189429">
    <property type="component" value="Unassembled WGS sequence"/>
</dbReference>
<organism evidence="3 4">
    <name type="scientific">Prorocentrum cordatum</name>
    <dbReference type="NCBI Taxonomy" id="2364126"/>
    <lineage>
        <taxon>Eukaryota</taxon>
        <taxon>Sar</taxon>
        <taxon>Alveolata</taxon>
        <taxon>Dinophyceae</taxon>
        <taxon>Prorocentrales</taxon>
        <taxon>Prorocentraceae</taxon>
        <taxon>Prorocentrum</taxon>
    </lineage>
</organism>
<evidence type="ECO:0008006" key="5">
    <source>
        <dbReference type="Google" id="ProtNLM"/>
    </source>
</evidence>
<name>A0ABN9VFC5_9DINO</name>
<evidence type="ECO:0000313" key="4">
    <source>
        <dbReference type="Proteomes" id="UP001189429"/>
    </source>
</evidence>
<dbReference type="PANTHER" id="PTHR47447">
    <property type="entry name" value="OS03G0856100 PROTEIN"/>
    <property type="match status" value="1"/>
</dbReference>
<reference evidence="3" key="1">
    <citation type="submission" date="2023-10" db="EMBL/GenBank/DDBJ databases">
        <authorList>
            <person name="Chen Y."/>
            <person name="Shah S."/>
            <person name="Dougan E. K."/>
            <person name="Thang M."/>
            <person name="Chan C."/>
        </authorList>
    </citation>
    <scope>NUCLEOTIDE SEQUENCE [LARGE SCALE GENOMIC DNA]</scope>
</reference>
<feature type="repeat" description="PPR" evidence="2">
    <location>
        <begin position="289"/>
        <end position="323"/>
    </location>
</feature>
<feature type="repeat" description="PPR" evidence="2">
    <location>
        <begin position="114"/>
        <end position="148"/>
    </location>
</feature>
<dbReference type="PANTHER" id="PTHR47447:SF17">
    <property type="entry name" value="OS12G0638900 PROTEIN"/>
    <property type="match status" value="1"/>
</dbReference>
<evidence type="ECO:0000256" key="2">
    <source>
        <dbReference type="PROSITE-ProRule" id="PRU00708"/>
    </source>
</evidence>
<evidence type="ECO:0000313" key="3">
    <source>
        <dbReference type="EMBL" id="CAK0871857.1"/>
    </source>
</evidence>
<keyword evidence="1" id="KW-0677">Repeat</keyword>
<dbReference type="InterPro" id="IPR002885">
    <property type="entry name" value="PPR_rpt"/>
</dbReference>
<proteinExistence type="predicted"/>
<evidence type="ECO:0000256" key="1">
    <source>
        <dbReference type="ARBA" id="ARBA00022737"/>
    </source>
</evidence>
<dbReference type="NCBIfam" id="TIGR00756">
    <property type="entry name" value="PPR"/>
    <property type="match status" value="1"/>
</dbReference>
<dbReference type="PROSITE" id="PS51375">
    <property type="entry name" value="PPR"/>
    <property type="match status" value="3"/>
</dbReference>
<protein>
    <recommendedName>
        <fullName evidence="5">Pentatricopeptide repeat-containing protein, chloroplastic</fullName>
    </recommendedName>
</protein>
<dbReference type="Gene3D" id="1.25.40.10">
    <property type="entry name" value="Tetratricopeptide repeat domain"/>
    <property type="match status" value="2"/>
</dbReference>
<keyword evidence="4" id="KW-1185">Reference proteome</keyword>
<dbReference type="InterPro" id="IPR011990">
    <property type="entry name" value="TPR-like_helical_dom_sf"/>
</dbReference>
<sequence length="353" mass="38286">MCDANVEQDVISYSAAISASEKGEQWQWALALLRIMLEAMLEPQSATTLGSALAGHATSGSGLCRCSARCGRRSWSLTSSLSYNAGISACEKRGEWPQALSLLNELWEVRLQPDAISYSAGISACGKGEQWKHALSLIDEMREAKMASNLIAAVLVSARAKREGSGSKLCRCSARCGRRCCSRTSDQLQCWGQRVRERRAVAAGIGVAQRDASDEVRSRCHQLQRCDQRVWEMRAVAAFSVAAQQHVAGDGGAQLVSYSAGISACEKGGQWQRALVLLGEMWEVELERSAIGYNAGISACGKGEQWQHALALLCTMRQVRVEPTDSATALVSARVRKASSGNRHWRCSARCGR</sequence>